<dbReference type="RefSeq" id="WP_379320406.1">
    <property type="nucleotide sequence ID" value="NZ_JBHTLM010000013.1"/>
</dbReference>
<organism evidence="2 3">
    <name type="scientific">Paenibacillus puldeungensis</name>
    <dbReference type="NCBI Taxonomy" id="696536"/>
    <lineage>
        <taxon>Bacteria</taxon>
        <taxon>Bacillati</taxon>
        <taxon>Bacillota</taxon>
        <taxon>Bacilli</taxon>
        <taxon>Bacillales</taxon>
        <taxon>Paenibacillaceae</taxon>
        <taxon>Paenibacillus</taxon>
    </lineage>
</organism>
<dbReference type="InterPro" id="IPR024775">
    <property type="entry name" value="DinB-like"/>
</dbReference>
<dbReference type="SUPFAM" id="SSF109854">
    <property type="entry name" value="DinB/YfiT-like putative metalloenzymes"/>
    <property type="match status" value="1"/>
</dbReference>
<evidence type="ECO:0000313" key="2">
    <source>
        <dbReference type="EMBL" id="MFD1177955.1"/>
    </source>
</evidence>
<proteinExistence type="predicted"/>
<accession>A0ABW3S1D0</accession>
<feature type="domain" description="DinB-like" evidence="1">
    <location>
        <begin position="24"/>
        <end position="146"/>
    </location>
</feature>
<dbReference type="Gene3D" id="1.20.120.450">
    <property type="entry name" value="dinb family like domain"/>
    <property type="match status" value="1"/>
</dbReference>
<keyword evidence="3" id="KW-1185">Reference proteome</keyword>
<name>A0ABW3S1D0_9BACL</name>
<protein>
    <submittedName>
        <fullName evidence="2">DinB family protein</fullName>
    </submittedName>
</protein>
<gene>
    <name evidence="2" type="ORF">ACFQ3W_16830</name>
</gene>
<dbReference type="Proteomes" id="UP001597262">
    <property type="component" value="Unassembled WGS sequence"/>
</dbReference>
<dbReference type="InterPro" id="IPR034660">
    <property type="entry name" value="DinB/YfiT-like"/>
</dbReference>
<evidence type="ECO:0000313" key="3">
    <source>
        <dbReference type="Proteomes" id="UP001597262"/>
    </source>
</evidence>
<sequence length="150" mass="17386">MDYSKTILSIVEKYREPLRISMLNDDFARKADQRKWSKKEILGHLCDSAANNHLRFIQLLGSSQIVQIQSYDQNLWVAANNYQDGLMSCQDVLELWTLLNKQIASVVQSYADEDFTKQVELSDGRKETAAWLIEDYVEHMIHHLKAILPS</sequence>
<comment type="caution">
    <text evidence="2">The sequence shown here is derived from an EMBL/GenBank/DDBJ whole genome shotgun (WGS) entry which is preliminary data.</text>
</comment>
<dbReference type="EMBL" id="JBHTLM010000013">
    <property type="protein sequence ID" value="MFD1177955.1"/>
    <property type="molecule type" value="Genomic_DNA"/>
</dbReference>
<evidence type="ECO:0000259" key="1">
    <source>
        <dbReference type="Pfam" id="PF12867"/>
    </source>
</evidence>
<dbReference type="Pfam" id="PF12867">
    <property type="entry name" value="DinB_2"/>
    <property type="match status" value="1"/>
</dbReference>
<reference evidence="3" key="1">
    <citation type="journal article" date="2019" name="Int. J. Syst. Evol. Microbiol.">
        <title>The Global Catalogue of Microorganisms (GCM) 10K type strain sequencing project: providing services to taxonomists for standard genome sequencing and annotation.</title>
        <authorList>
            <consortium name="The Broad Institute Genomics Platform"/>
            <consortium name="The Broad Institute Genome Sequencing Center for Infectious Disease"/>
            <person name="Wu L."/>
            <person name="Ma J."/>
        </authorList>
    </citation>
    <scope>NUCLEOTIDE SEQUENCE [LARGE SCALE GENOMIC DNA]</scope>
    <source>
        <strain evidence="3">CCUG 59189</strain>
    </source>
</reference>